<organism evidence="1 2">
    <name type="scientific">Chryseobacterium lathyri</name>
    <dbReference type="NCBI Taxonomy" id="395933"/>
    <lineage>
        <taxon>Bacteria</taxon>
        <taxon>Pseudomonadati</taxon>
        <taxon>Bacteroidota</taxon>
        <taxon>Flavobacteriia</taxon>
        <taxon>Flavobacteriales</taxon>
        <taxon>Weeksellaceae</taxon>
        <taxon>Chryseobacterium group</taxon>
        <taxon>Chryseobacterium</taxon>
    </lineage>
</organism>
<sequence>MNYYLEKKARKKIPSIKSIVLMTYLKSGKF</sequence>
<gene>
    <name evidence="1" type="ORF">J2T04_004211</name>
</gene>
<accession>A0ABT9SS56</accession>
<reference evidence="1 2" key="1">
    <citation type="submission" date="2023-07" db="EMBL/GenBank/DDBJ databases">
        <title>Sorghum-associated microbial communities from plants grown in Nebraska, USA.</title>
        <authorList>
            <person name="Schachtman D."/>
        </authorList>
    </citation>
    <scope>NUCLEOTIDE SEQUENCE [LARGE SCALE GENOMIC DNA]</scope>
    <source>
        <strain evidence="1 2">CC351</strain>
    </source>
</reference>
<comment type="caution">
    <text evidence="1">The sequence shown here is derived from an EMBL/GenBank/DDBJ whole genome shotgun (WGS) entry which is preliminary data.</text>
</comment>
<protein>
    <submittedName>
        <fullName evidence="1">Uncharacterized protein</fullName>
    </submittedName>
</protein>
<evidence type="ECO:0000313" key="1">
    <source>
        <dbReference type="EMBL" id="MDP9962283.1"/>
    </source>
</evidence>
<dbReference type="EMBL" id="JAUSRL010000014">
    <property type="protein sequence ID" value="MDP9962283.1"/>
    <property type="molecule type" value="Genomic_DNA"/>
</dbReference>
<evidence type="ECO:0000313" key="2">
    <source>
        <dbReference type="Proteomes" id="UP001235513"/>
    </source>
</evidence>
<proteinExistence type="predicted"/>
<keyword evidence="2" id="KW-1185">Reference proteome</keyword>
<name>A0ABT9SS56_9FLAO</name>
<dbReference type="Proteomes" id="UP001235513">
    <property type="component" value="Unassembled WGS sequence"/>
</dbReference>